<dbReference type="EMBL" id="CAWUFR010000068">
    <property type="protein sequence ID" value="CAK6963795.1"/>
    <property type="molecule type" value="Genomic_DNA"/>
</dbReference>
<dbReference type="PRINTS" id="PR00138">
    <property type="entry name" value="MATRIXIN"/>
</dbReference>
<dbReference type="SUPFAM" id="SSF55486">
    <property type="entry name" value="Metalloproteases ('zincins'), catalytic domain"/>
    <property type="match status" value="1"/>
</dbReference>
<dbReference type="InterPro" id="IPR024079">
    <property type="entry name" value="MetalloPept_cat_dom_sf"/>
</dbReference>
<keyword evidence="13" id="KW-0865">Zymogen</keyword>
<organism evidence="21 22">
    <name type="scientific">Scomber scombrus</name>
    <name type="common">Atlantic mackerel</name>
    <name type="synonym">Scomber vernalis</name>
    <dbReference type="NCBI Taxonomy" id="13677"/>
    <lineage>
        <taxon>Eukaryota</taxon>
        <taxon>Metazoa</taxon>
        <taxon>Chordata</taxon>
        <taxon>Craniata</taxon>
        <taxon>Vertebrata</taxon>
        <taxon>Euteleostomi</taxon>
        <taxon>Actinopterygii</taxon>
        <taxon>Neopterygii</taxon>
        <taxon>Teleostei</taxon>
        <taxon>Neoteleostei</taxon>
        <taxon>Acanthomorphata</taxon>
        <taxon>Pelagiaria</taxon>
        <taxon>Scombriformes</taxon>
        <taxon>Scombridae</taxon>
        <taxon>Scomber</taxon>
    </lineage>
</organism>
<dbReference type="InterPro" id="IPR033739">
    <property type="entry name" value="M10A_MMP"/>
</dbReference>
<accession>A0AAV1NWE7</accession>
<dbReference type="Gene3D" id="3.40.390.10">
    <property type="entry name" value="Collagenase (Catalytic Domain)"/>
    <property type="match status" value="1"/>
</dbReference>
<dbReference type="GO" id="GO:0005615">
    <property type="term" value="C:extracellular space"/>
    <property type="evidence" value="ECO:0007669"/>
    <property type="project" value="TreeGrafter"/>
</dbReference>
<sequence>MENLKMEYKLELMVLLVLTTTALSVAQSSEEVTEAVAYLRKYGYLHVPLDSKGHNYQPEEIVEALRIFQRATNRKISGKLDSATLEMMSRPRCGLEDPFNNKSFKYRIVGQWRKKMLTYRIYNYTPHLGQAKTRLAIQNAFRYWSDVSPLRFKEVQRGSADIKISFHRKDKTCPVAFDGRGHVLAHAEAPESGIVHFDEDELWTEGKSYGSNLRIVAAHEIGHALGLGHSRIYNALMGPVYNGYSSNFKLHPDDIRGIQAIYGKPENTPSRNPNQSAAGGTVPDPCKATLDAVMLGPLTKTYVFSGQYVWTLSSSGYNTPIRISALWKELPGSLNAAVHSPRTGKSYFLKDDKLWRYTGFKLDNSFPKRLTNIPANIDSALYLNKNKKLIFFKGSGYWQWDEIGPTDFSSYPKSVEKLFYGLPSNTNAALTWTNGHIYVFKGSQYWRVNQQHQAVEKAYPLDIASHWMQCDD</sequence>
<evidence type="ECO:0000256" key="7">
    <source>
        <dbReference type="ARBA" id="ARBA00022729"/>
    </source>
</evidence>
<keyword evidence="11 17" id="KW-0106">Calcium</keyword>
<dbReference type="PANTHER" id="PTHR10201:SF166">
    <property type="entry name" value="MATRIX METALLOPROTEINASE-19"/>
    <property type="match status" value="1"/>
</dbReference>
<keyword evidence="12 21" id="KW-0482">Metalloprotease</keyword>
<feature type="domain" description="Peptidase metallopeptidase" evidence="20">
    <location>
        <begin position="108"/>
        <end position="264"/>
    </location>
</feature>
<evidence type="ECO:0000256" key="3">
    <source>
        <dbReference type="ARBA" id="ARBA00022525"/>
    </source>
</evidence>
<keyword evidence="3" id="KW-0964">Secreted</keyword>
<feature type="binding site" evidence="16">
    <location>
        <position position="219"/>
    </location>
    <ligand>
        <name>Zn(2+)</name>
        <dbReference type="ChEBI" id="CHEBI:29105"/>
        <label>2</label>
        <note>catalytic</note>
    </ligand>
</feature>
<feature type="binding site" evidence="16">
    <location>
        <position position="223"/>
    </location>
    <ligand>
        <name>Zn(2+)</name>
        <dbReference type="ChEBI" id="CHEBI:29105"/>
        <label>2</label>
        <note>catalytic</note>
    </ligand>
</feature>
<dbReference type="InterPro" id="IPR000585">
    <property type="entry name" value="Hemopexin-like_dom"/>
</dbReference>
<evidence type="ECO:0000256" key="5">
    <source>
        <dbReference type="ARBA" id="ARBA00022670"/>
    </source>
</evidence>
<dbReference type="InterPro" id="IPR021190">
    <property type="entry name" value="Pept_M10A"/>
</dbReference>
<feature type="binding site" evidence="17">
    <location>
        <position position="186"/>
    </location>
    <ligand>
        <name>Zn(2+)</name>
        <dbReference type="ChEBI" id="CHEBI:29105"/>
        <label>1</label>
    </ligand>
</feature>
<feature type="binding site" evidence="17">
    <location>
        <position position="337"/>
    </location>
    <ligand>
        <name>Ca(2+)</name>
        <dbReference type="ChEBI" id="CHEBI:29108"/>
        <label>5</label>
    </ligand>
</feature>
<dbReference type="SUPFAM" id="SSF47090">
    <property type="entry name" value="PGBD-like"/>
    <property type="match status" value="1"/>
</dbReference>
<dbReference type="InterPro" id="IPR001818">
    <property type="entry name" value="Pept_M10_metallopeptidase"/>
</dbReference>
<feature type="binding site" evidence="17">
    <location>
        <position position="380"/>
    </location>
    <ligand>
        <name>Ca(2+)</name>
        <dbReference type="ChEBI" id="CHEBI:29108"/>
        <label>5</label>
    </ligand>
</feature>
<name>A0AAV1NWE7_SCOSC</name>
<dbReference type="Pfam" id="PF01471">
    <property type="entry name" value="PG_binding_1"/>
    <property type="match status" value="1"/>
</dbReference>
<dbReference type="GO" id="GO:0030198">
    <property type="term" value="P:extracellular matrix organization"/>
    <property type="evidence" value="ECO:0007669"/>
    <property type="project" value="TreeGrafter"/>
</dbReference>
<dbReference type="SUPFAM" id="SSF50923">
    <property type="entry name" value="Hemopexin-like domain"/>
    <property type="match status" value="1"/>
</dbReference>
<dbReference type="SMART" id="SM00235">
    <property type="entry name" value="ZnMc"/>
    <property type="match status" value="1"/>
</dbReference>
<evidence type="ECO:0000256" key="9">
    <source>
        <dbReference type="ARBA" id="ARBA00022801"/>
    </source>
</evidence>
<comment type="caution">
    <text evidence="21">The sequence shown here is derived from an EMBL/GenBank/DDBJ whole genome shotgun (WGS) entry which is preliminary data.</text>
</comment>
<feature type="active site" evidence="15">
    <location>
        <position position="220"/>
    </location>
</feature>
<feature type="binding site" evidence="16">
    <location>
        <position position="229"/>
    </location>
    <ligand>
        <name>Zn(2+)</name>
        <dbReference type="ChEBI" id="CHEBI:29105"/>
        <label>2</label>
        <note>catalytic</note>
    </ligand>
</feature>
<keyword evidence="22" id="KW-1185">Reference proteome</keyword>
<dbReference type="FunFam" id="2.110.10.10:FF:000008">
    <property type="entry name" value="Matrix metallopeptidase 19"/>
    <property type="match status" value="1"/>
</dbReference>
<feature type="binding site" evidence="17">
    <location>
        <position position="196"/>
    </location>
    <ligand>
        <name>Zn(2+)</name>
        <dbReference type="ChEBI" id="CHEBI:29105"/>
        <label>1</label>
    </ligand>
</feature>
<evidence type="ECO:0000256" key="2">
    <source>
        <dbReference type="ARBA" id="ARBA00010370"/>
    </source>
</evidence>
<feature type="repeat" description="Hemopexin" evidence="18">
    <location>
        <begin position="331"/>
        <end position="369"/>
    </location>
</feature>
<dbReference type="InterPro" id="IPR018486">
    <property type="entry name" value="Hemopexin_CS"/>
</dbReference>
<feature type="signal peptide" evidence="19">
    <location>
        <begin position="1"/>
        <end position="26"/>
    </location>
</feature>
<feature type="repeat" description="Hemopexin" evidence="18">
    <location>
        <begin position="374"/>
        <end position="422"/>
    </location>
</feature>
<feature type="binding site" evidence="17">
    <location>
        <position position="291"/>
    </location>
    <ligand>
        <name>Ca(2+)</name>
        <dbReference type="ChEBI" id="CHEBI:29108"/>
        <label>4</label>
    </ligand>
</feature>
<evidence type="ECO:0000256" key="10">
    <source>
        <dbReference type="ARBA" id="ARBA00022833"/>
    </source>
</evidence>
<feature type="chain" id="PRO_5043999001" evidence="19">
    <location>
        <begin position="27"/>
        <end position="472"/>
    </location>
</feature>
<evidence type="ECO:0000256" key="18">
    <source>
        <dbReference type="PROSITE-ProRule" id="PRU01011"/>
    </source>
</evidence>
<evidence type="ECO:0000259" key="20">
    <source>
        <dbReference type="SMART" id="SM00235"/>
    </source>
</evidence>
<dbReference type="InterPro" id="IPR002477">
    <property type="entry name" value="Peptidoglycan-bd-like"/>
</dbReference>
<comment type="similarity">
    <text evidence="2">Belongs to the peptidase M10A family.</text>
</comment>
<feature type="binding site" evidence="17">
    <location>
        <position position="198"/>
    </location>
    <ligand>
        <name>Ca(2+)</name>
        <dbReference type="ChEBI" id="CHEBI:29108"/>
        <label>3</label>
    </ligand>
</feature>
<feature type="binding site" evidence="17">
    <location>
        <position position="179"/>
    </location>
    <ligand>
        <name>Ca(2+)</name>
        <dbReference type="ChEBI" id="CHEBI:29108"/>
        <label>3</label>
    </ligand>
</feature>
<dbReference type="Proteomes" id="UP001314229">
    <property type="component" value="Unassembled WGS sequence"/>
</dbReference>
<evidence type="ECO:0000313" key="21">
    <source>
        <dbReference type="EMBL" id="CAK6963795.1"/>
    </source>
</evidence>
<keyword evidence="5" id="KW-0645">Protease</keyword>
<feature type="binding site" evidence="17">
    <location>
        <position position="161"/>
    </location>
    <ligand>
        <name>Ca(2+)</name>
        <dbReference type="ChEBI" id="CHEBI:29108"/>
        <label>2</label>
    </ligand>
</feature>
<protein>
    <submittedName>
        <fullName evidence="21">Matrix metalloproteinase-19-like</fullName>
    </submittedName>
</protein>
<keyword evidence="14" id="KW-1015">Disulfide bond</keyword>
<evidence type="ECO:0000256" key="15">
    <source>
        <dbReference type="PIRSR" id="PIRSR001191-1"/>
    </source>
</evidence>
<dbReference type="PROSITE" id="PS51642">
    <property type="entry name" value="HEMOPEXIN_2"/>
    <property type="match status" value="3"/>
</dbReference>
<keyword evidence="8" id="KW-0677">Repeat</keyword>
<dbReference type="AlphaFoldDB" id="A0AAV1NWE7"/>
<dbReference type="SMART" id="SM00120">
    <property type="entry name" value="HX"/>
    <property type="match status" value="4"/>
</dbReference>
<comment type="cofactor">
    <cofactor evidence="17">
        <name>Zn(2+)</name>
        <dbReference type="ChEBI" id="CHEBI:29105"/>
    </cofactor>
    <text evidence="17">Binds 2 Zn(2+) ions per subunit.</text>
</comment>
<feature type="binding site" evidence="17">
    <location>
        <position position="178"/>
    </location>
    <ligand>
        <name>Ca(2+)</name>
        <dbReference type="ChEBI" id="CHEBI:29108"/>
        <label>3</label>
    </ligand>
</feature>
<keyword evidence="10 16" id="KW-0862">Zinc</keyword>
<dbReference type="GO" id="GO:0004222">
    <property type="term" value="F:metalloendopeptidase activity"/>
    <property type="evidence" value="ECO:0007669"/>
    <property type="project" value="InterPro"/>
</dbReference>
<comment type="subcellular location">
    <subcellularLocation>
        <location evidence="1">Secreted</location>
        <location evidence="1">Extracellular space</location>
        <location evidence="1">Extracellular matrix</location>
    </subcellularLocation>
</comment>
<evidence type="ECO:0000256" key="14">
    <source>
        <dbReference type="ARBA" id="ARBA00023157"/>
    </source>
</evidence>
<dbReference type="Gene3D" id="2.110.10.10">
    <property type="entry name" value="Hemopexin-like domain"/>
    <property type="match status" value="2"/>
</dbReference>
<feature type="binding site" description="in inhibited form" evidence="17">
    <location>
        <position position="93"/>
    </location>
    <ligand>
        <name>Zn(2+)</name>
        <dbReference type="ChEBI" id="CHEBI:29105"/>
        <label>2</label>
        <note>catalytic</note>
    </ligand>
</feature>
<keyword evidence="4" id="KW-0272">Extracellular matrix</keyword>
<evidence type="ECO:0000256" key="16">
    <source>
        <dbReference type="PIRSR" id="PIRSR001191-2"/>
    </source>
</evidence>
<evidence type="ECO:0000313" key="22">
    <source>
        <dbReference type="Proteomes" id="UP001314229"/>
    </source>
</evidence>
<keyword evidence="7 19" id="KW-0732">Signal</keyword>
<evidence type="ECO:0000256" key="11">
    <source>
        <dbReference type="ARBA" id="ARBA00022837"/>
    </source>
</evidence>
<dbReference type="InterPro" id="IPR018487">
    <property type="entry name" value="Hemopexin-like_repeat"/>
</dbReference>
<dbReference type="Pfam" id="PF00413">
    <property type="entry name" value="Peptidase_M10"/>
    <property type="match status" value="1"/>
</dbReference>
<dbReference type="CDD" id="cd04278">
    <property type="entry name" value="ZnMc_MMP"/>
    <property type="match status" value="1"/>
</dbReference>
<dbReference type="PIRSF" id="PIRSF001191">
    <property type="entry name" value="Peptidase_M10A_matrix"/>
    <property type="match status" value="1"/>
</dbReference>
<dbReference type="GO" id="GO:0031012">
    <property type="term" value="C:extracellular matrix"/>
    <property type="evidence" value="ECO:0007669"/>
    <property type="project" value="InterPro"/>
</dbReference>
<evidence type="ECO:0000256" key="13">
    <source>
        <dbReference type="ARBA" id="ARBA00023145"/>
    </source>
</evidence>
<reference evidence="21 22" key="1">
    <citation type="submission" date="2024-01" db="EMBL/GenBank/DDBJ databases">
        <authorList>
            <person name="Alioto T."/>
            <person name="Alioto T."/>
            <person name="Gomez Garrido J."/>
        </authorList>
    </citation>
    <scope>NUCLEOTIDE SEQUENCE [LARGE SCALE GENOMIC DNA]</scope>
</reference>
<dbReference type="GO" id="GO:0008270">
    <property type="term" value="F:zinc ion binding"/>
    <property type="evidence" value="ECO:0007669"/>
    <property type="project" value="InterPro"/>
</dbReference>
<gene>
    <name evidence="21" type="ORF">FSCOSCO3_A024776</name>
</gene>
<evidence type="ECO:0000256" key="17">
    <source>
        <dbReference type="PIRSR" id="PIRSR621190-2"/>
    </source>
</evidence>
<keyword evidence="9" id="KW-0378">Hydrolase</keyword>
<dbReference type="Pfam" id="PF00045">
    <property type="entry name" value="Hemopexin"/>
    <property type="match status" value="2"/>
</dbReference>
<feature type="repeat" description="Hemopexin" evidence="18">
    <location>
        <begin position="423"/>
        <end position="470"/>
    </location>
</feature>
<evidence type="ECO:0000256" key="19">
    <source>
        <dbReference type="SAM" id="SignalP"/>
    </source>
</evidence>
<dbReference type="GO" id="GO:0030574">
    <property type="term" value="P:collagen catabolic process"/>
    <property type="evidence" value="ECO:0007669"/>
    <property type="project" value="TreeGrafter"/>
</dbReference>
<dbReference type="PROSITE" id="PS00024">
    <property type="entry name" value="HEMOPEXIN"/>
    <property type="match status" value="1"/>
</dbReference>
<evidence type="ECO:0000256" key="6">
    <source>
        <dbReference type="ARBA" id="ARBA00022723"/>
    </source>
</evidence>
<dbReference type="InterPro" id="IPR006026">
    <property type="entry name" value="Peptidase_Metallo"/>
</dbReference>
<dbReference type="FunFam" id="3.40.390.10:FF:000007">
    <property type="entry name" value="Collagenase 3"/>
    <property type="match status" value="1"/>
</dbReference>
<feature type="binding site" evidence="17">
    <location>
        <position position="237"/>
    </location>
    <ligand>
        <name>Zn(2+)</name>
        <dbReference type="ChEBI" id="CHEBI:29105"/>
        <label>2</label>
        <note>catalytic</note>
    </ligand>
</feature>
<dbReference type="InterPro" id="IPR036375">
    <property type="entry name" value="Hemopexin-like_dom_sf"/>
</dbReference>
<dbReference type="GO" id="GO:0006508">
    <property type="term" value="P:proteolysis"/>
    <property type="evidence" value="ECO:0007669"/>
    <property type="project" value="UniProtKB-KW"/>
</dbReference>
<evidence type="ECO:0000256" key="1">
    <source>
        <dbReference type="ARBA" id="ARBA00004498"/>
    </source>
</evidence>
<dbReference type="PANTHER" id="PTHR10201">
    <property type="entry name" value="MATRIX METALLOPROTEINASE"/>
    <property type="match status" value="1"/>
</dbReference>
<evidence type="ECO:0000256" key="4">
    <source>
        <dbReference type="ARBA" id="ARBA00022530"/>
    </source>
</evidence>
<dbReference type="InterPro" id="IPR036365">
    <property type="entry name" value="PGBD-like_sf"/>
</dbReference>
<proteinExistence type="inferred from homology"/>
<evidence type="ECO:0000256" key="8">
    <source>
        <dbReference type="ARBA" id="ARBA00022737"/>
    </source>
</evidence>
<comment type="cofactor">
    <cofactor evidence="17">
        <name>Ca(2+)</name>
        <dbReference type="ChEBI" id="CHEBI:29108"/>
    </cofactor>
    <text evidence="17">Can bind about 5 Ca(2+) ions per subunit.</text>
</comment>
<dbReference type="CDD" id="cd00094">
    <property type="entry name" value="HX"/>
    <property type="match status" value="1"/>
</dbReference>
<feature type="binding site" evidence="17">
    <location>
        <position position="201"/>
    </location>
    <ligand>
        <name>Ca(2+)</name>
        <dbReference type="ChEBI" id="CHEBI:29108"/>
        <label>1</label>
    </ligand>
</feature>
<evidence type="ECO:0000256" key="12">
    <source>
        <dbReference type="ARBA" id="ARBA00023049"/>
    </source>
</evidence>
<keyword evidence="6 16" id="KW-0479">Metal-binding</keyword>
<feature type="binding site" evidence="17">
    <location>
        <position position="201"/>
    </location>
    <ligand>
        <name>Ca(2+)</name>
        <dbReference type="ChEBI" id="CHEBI:29108"/>
        <label>3</label>
    </ligand>
</feature>